<organism evidence="1 2">
    <name type="scientific">Acinetobacter baumannii (strain 1295743)</name>
    <dbReference type="NCBI Taxonomy" id="1310613"/>
    <lineage>
        <taxon>Bacteria</taxon>
        <taxon>Pseudomonadati</taxon>
        <taxon>Pseudomonadota</taxon>
        <taxon>Gammaproteobacteria</taxon>
        <taxon>Moraxellales</taxon>
        <taxon>Moraxellaceae</taxon>
        <taxon>Acinetobacter</taxon>
        <taxon>Acinetobacter calcoaceticus/baumannii complex</taxon>
    </lineage>
</organism>
<dbReference type="Proteomes" id="UP000020595">
    <property type="component" value="Unassembled WGS sequence"/>
</dbReference>
<dbReference type="PATRIC" id="fig|1310613.3.peg.1696"/>
<dbReference type="RefSeq" id="WP_000265768.1">
    <property type="nucleotide sequence ID" value="NZ_JEWH01000018.1"/>
</dbReference>
<dbReference type="EMBL" id="JEWH01000018">
    <property type="protein sequence ID" value="EXB05955.1"/>
    <property type="molecule type" value="Genomic_DNA"/>
</dbReference>
<dbReference type="AlphaFoldDB" id="A0A009HSJ2"/>
<gene>
    <name evidence="1" type="ORF">J512_1769</name>
</gene>
<protein>
    <submittedName>
        <fullName evidence="1">Uncharacterized protein</fullName>
    </submittedName>
</protein>
<evidence type="ECO:0000313" key="1">
    <source>
        <dbReference type="EMBL" id="EXB05955.1"/>
    </source>
</evidence>
<comment type="caution">
    <text evidence="1">The sequence shown here is derived from an EMBL/GenBank/DDBJ whole genome shotgun (WGS) entry which is preliminary data.</text>
</comment>
<evidence type="ECO:0000313" key="2">
    <source>
        <dbReference type="Proteomes" id="UP000020595"/>
    </source>
</evidence>
<proteinExistence type="predicted"/>
<accession>A0A009HSJ2</accession>
<reference evidence="1 2" key="1">
    <citation type="submission" date="2014-02" db="EMBL/GenBank/DDBJ databases">
        <title>Comparative genomics and transcriptomics to identify genetic mechanisms underlying the emergence of carbapenem resistant Acinetobacter baumannii (CRAb).</title>
        <authorList>
            <person name="Harris A.D."/>
            <person name="Johnson K.J."/>
            <person name="George J."/>
            <person name="Shefchek K."/>
            <person name="Daugherty S.C."/>
            <person name="Parankush S."/>
            <person name="Sadzewicz L."/>
            <person name="Tallon L."/>
            <person name="Sengamalay N."/>
            <person name="Hazen T.H."/>
            <person name="Rasko D.A."/>
        </authorList>
    </citation>
    <scope>NUCLEOTIDE SEQUENCE [LARGE SCALE GENOMIC DNA]</scope>
    <source>
        <strain evidence="1 2">1295743</strain>
    </source>
</reference>
<name>A0A009HSJ2_ACIB9</name>
<sequence length="252" mass="29034">MWKNIRILCLLIVLLIVAVQAWRDQNQDWNQPIVVVLHPINADGLQTTQAYIHQLQNTDFQTLKSYLSEWSQHYRGQSANFEIRLGQQLQQRPPEVPQNAGIFHVVWWSLKFRFYAWRQQQPEDNGASLKLYLNYYDPNYQKVLVHSTALEKGRIGSVNLFATRGQALQNQVVIVHELLHGFGAKDKYDLKTGQPIYPLGYAQPEKVPLYPQKRAEIMGGRTPLSEQTSKMPSDLQETVIGLPTAQEVGWLK</sequence>